<dbReference type="OMA" id="NDHHIDH"/>
<dbReference type="OrthoDB" id="1166345at2759"/>
<sequence>MAQLRITFFILRVLLLSVLLISLSSGNNIVEGFKDGNDHHIDHLLHKGIKVNSRKLVMMLDATMHDYDDAGANPKHDPRRKPGNGRNP</sequence>
<feature type="region of interest" description="Disordered" evidence="1">
    <location>
        <begin position="66"/>
        <end position="88"/>
    </location>
</feature>
<evidence type="ECO:0000256" key="2">
    <source>
        <dbReference type="SAM" id="SignalP"/>
    </source>
</evidence>
<dbReference type="Gramene" id="PRQ60474">
    <property type="protein sequence ID" value="PRQ60474"/>
    <property type="gene ID" value="RchiOBHm_Chr1g0381651"/>
</dbReference>
<dbReference type="AlphaFoldDB" id="A0A2P6SP64"/>
<evidence type="ECO:0000313" key="4">
    <source>
        <dbReference type="Proteomes" id="UP000238479"/>
    </source>
</evidence>
<evidence type="ECO:0000313" key="3">
    <source>
        <dbReference type="EMBL" id="PRQ60474.1"/>
    </source>
</evidence>
<evidence type="ECO:0000256" key="1">
    <source>
        <dbReference type="SAM" id="MobiDB-lite"/>
    </source>
</evidence>
<dbReference type="PANTHER" id="PTHR34467">
    <property type="entry name" value="TRANSMEMBRANE PROTEIN"/>
    <property type="match status" value="1"/>
</dbReference>
<reference evidence="3 4" key="1">
    <citation type="journal article" date="2018" name="Nat. Genet.">
        <title>The Rosa genome provides new insights in the design of modern roses.</title>
        <authorList>
            <person name="Bendahmane M."/>
        </authorList>
    </citation>
    <scope>NUCLEOTIDE SEQUENCE [LARGE SCALE GENOMIC DNA]</scope>
    <source>
        <strain evidence="4">cv. Old Blush</strain>
    </source>
</reference>
<feature type="compositionally biased region" description="Basic residues" evidence="1">
    <location>
        <begin position="77"/>
        <end position="88"/>
    </location>
</feature>
<protein>
    <submittedName>
        <fullName evidence="3">Uncharacterized protein</fullName>
    </submittedName>
</protein>
<dbReference type="Proteomes" id="UP000238479">
    <property type="component" value="Chromosome 1"/>
</dbReference>
<feature type="signal peptide" evidence="2">
    <location>
        <begin position="1"/>
        <end position="26"/>
    </location>
</feature>
<accession>A0A2P6SP64</accession>
<gene>
    <name evidence="3" type="ORF">RchiOBHm_Chr1g0381651</name>
</gene>
<name>A0A2P6SP64_ROSCH</name>
<proteinExistence type="predicted"/>
<feature type="chain" id="PRO_5015122783" evidence="2">
    <location>
        <begin position="27"/>
        <end position="88"/>
    </location>
</feature>
<keyword evidence="2" id="KW-0732">Signal</keyword>
<comment type="caution">
    <text evidence="3">The sequence shown here is derived from an EMBL/GenBank/DDBJ whole genome shotgun (WGS) entry which is preliminary data.</text>
</comment>
<dbReference type="EMBL" id="PDCK01000039">
    <property type="protein sequence ID" value="PRQ60474.1"/>
    <property type="molecule type" value="Genomic_DNA"/>
</dbReference>
<organism evidence="3 4">
    <name type="scientific">Rosa chinensis</name>
    <name type="common">China rose</name>
    <dbReference type="NCBI Taxonomy" id="74649"/>
    <lineage>
        <taxon>Eukaryota</taxon>
        <taxon>Viridiplantae</taxon>
        <taxon>Streptophyta</taxon>
        <taxon>Embryophyta</taxon>
        <taxon>Tracheophyta</taxon>
        <taxon>Spermatophyta</taxon>
        <taxon>Magnoliopsida</taxon>
        <taxon>eudicotyledons</taxon>
        <taxon>Gunneridae</taxon>
        <taxon>Pentapetalae</taxon>
        <taxon>rosids</taxon>
        <taxon>fabids</taxon>
        <taxon>Rosales</taxon>
        <taxon>Rosaceae</taxon>
        <taxon>Rosoideae</taxon>
        <taxon>Rosoideae incertae sedis</taxon>
        <taxon>Rosa</taxon>
    </lineage>
</organism>
<dbReference type="PANTHER" id="PTHR34467:SF1">
    <property type="entry name" value="OS05G0542300 PROTEIN"/>
    <property type="match status" value="1"/>
</dbReference>
<keyword evidence="4" id="KW-1185">Reference proteome</keyword>